<dbReference type="EMBL" id="JACAGC010000008">
    <property type="protein sequence ID" value="KAF6351651.1"/>
    <property type="molecule type" value="Genomic_DNA"/>
</dbReference>
<reference evidence="1 2" key="1">
    <citation type="journal article" date="2020" name="Nature">
        <title>Six reference-quality genomes reveal evolution of bat adaptations.</title>
        <authorList>
            <person name="Jebb D."/>
            <person name="Huang Z."/>
            <person name="Pippel M."/>
            <person name="Hughes G.M."/>
            <person name="Lavrichenko K."/>
            <person name="Devanna P."/>
            <person name="Winkler S."/>
            <person name="Jermiin L.S."/>
            <person name="Skirmuntt E.C."/>
            <person name="Katzourakis A."/>
            <person name="Burkitt-Gray L."/>
            <person name="Ray D.A."/>
            <person name="Sullivan K.A.M."/>
            <person name="Roscito J.G."/>
            <person name="Kirilenko B.M."/>
            <person name="Davalos L.M."/>
            <person name="Corthals A.P."/>
            <person name="Power M.L."/>
            <person name="Jones G."/>
            <person name="Ransome R.D."/>
            <person name="Dechmann D.K.N."/>
            <person name="Locatelli A.G."/>
            <person name="Puechmaille S.J."/>
            <person name="Fedrigo O."/>
            <person name="Jarvis E.D."/>
            <person name="Hiller M."/>
            <person name="Vernes S.C."/>
            <person name="Myers E.W."/>
            <person name="Teeling E.C."/>
        </authorList>
    </citation>
    <scope>NUCLEOTIDE SEQUENCE [LARGE SCALE GENOMIC DNA]</scope>
    <source>
        <strain evidence="1">MRhiFer1</strain>
        <tissue evidence="1">Lung</tissue>
    </source>
</reference>
<evidence type="ECO:0000313" key="1">
    <source>
        <dbReference type="EMBL" id="KAF6351651.1"/>
    </source>
</evidence>
<dbReference type="Proteomes" id="UP000585614">
    <property type="component" value="Unassembled WGS sequence"/>
</dbReference>
<comment type="caution">
    <text evidence="1">The sequence shown here is derived from an EMBL/GenBank/DDBJ whole genome shotgun (WGS) entry which is preliminary data.</text>
</comment>
<name>A0A7J7XPK4_RHIFE</name>
<sequence length="120" mass="13660">MTRRRPHLPYLISYLGQMPLFRVPLALETSPQVAFTMLCCKQPSYLSVSPTEADLCEVETMSVLFTWHSQNLVQGAGIQEACVWLSRTKVYISLQDRKHCTWSHPDRSSASSVHQLADHL</sequence>
<accession>A0A7J7XPK4</accession>
<dbReference type="AlphaFoldDB" id="A0A7J7XPK4"/>
<gene>
    <name evidence="1" type="ORF">mRhiFer1_010155</name>
</gene>
<organism evidence="1 2">
    <name type="scientific">Rhinolophus ferrumequinum</name>
    <name type="common">Greater horseshoe bat</name>
    <dbReference type="NCBI Taxonomy" id="59479"/>
    <lineage>
        <taxon>Eukaryota</taxon>
        <taxon>Metazoa</taxon>
        <taxon>Chordata</taxon>
        <taxon>Craniata</taxon>
        <taxon>Vertebrata</taxon>
        <taxon>Euteleostomi</taxon>
        <taxon>Mammalia</taxon>
        <taxon>Eutheria</taxon>
        <taxon>Laurasiatheria</taxon>
        <taxon>Chiroptera</taxon>
        <taxon>Yinpterochiroptera</taxon>
        <taxon>Rhinolophoidea</taxon>
        <taxon>Rhinolophidae</taxon>
        <taxon>Rhinolophinae</taxon>
        <taxon>Rhinolophus</taxon>
    </lineage>
</organism>
<protein>
    <submittedName>
        <fullName evidence="1">Uncharacterized protein</fullName>
    </submittedName>
</protein>
<evidence type="ECO:0000313" key="2">
    <source>
        <dbReference type="Proteomes" id="UP000585614"/>
    </source>
</evidence>
<proteinExistence type="predicted"/>